<evidence type="ECO:0000313" key="2">
    <source>
        <dbReference type="Proteomes" id="UP001463665"/>
    </source>
</evidence>
<evidence type="ECO:0008006" key="3">
    <source>
        <dbReference type="Google" id="ProtNLM"/>
    </source>
</evidence>
<dbReference type="RefSeq" id="WP_345766653.1">
    <property type="nucleotide sequence ID" value="NZ_CP154834.1"/>
</dbReference>
<organism evidence="1 2">
    <name type="scientific">Chryseobacterium endophyticum</name>
    <dbReference type="NCBI Taxonomy" id="1854762"/>
    <lineage>
        <taxon>Bacteria</taxon>
        <taxon>Pseudomonadati</taxon>
        <taxon>Bacteroidota</taxon>
        <taxon>Flavobacteriia</taxon>
        <taxon>Flavobacteriales</taxon>
        <taxon>Weeksellaceae</taxon>
        <taxon>Chryseobacterium group</taxon>
        <taxon>Chryseobacterium</taxon>
    </lineage>
</organism>
<reference evidence="1 2" key="1">
    <citation type="submission" date="2024-04" db="EMBL/GenBank/DDBJ databases">
        <title>Genome sequencing and assembly of rice foliar adapted Chryseobacterium endophyticum OsEnb-ALM-A6.</title>
        <authorList>
            <person name="Kumar S."/>
            <person name="Javed M."/>
            <person name="Chouhan V."/>
            <person name="Charishma K."/>
            <person name="Patel A."/>
            <person name="Kumar M."/>
            <person name="Sahu K.P."/>
            <person name="Kumar A."/>
        </authorList>
    </citation>
    <scope>NUCLEOTIDE SEQUENCE [LARGE SCALE GENOMIC DNA]</scope>
    <source>
        <strain evidence="1 2">OsEnb-ALM-A6</strain>
    </source>
</reference>
<dbReference type="AlphaFoldDB" id="A0AAU6WQ90"/>
<dbReference type="Proteomes" id="UP001463665">
    <property type="component" value="Chromosome"/>
</dbReference>
<name>A0AAU6WQ90_9FLAO</name>
<accession>A0AAU6WQ90</accession>
<proteinExistence type="predicted"/>
<gene>
    <name evidence="1" type="ORF">AAFP95_00405</name>
</gene>
<evidence type="ECO:0000313" key="1">
    <source>
        <dbReference type="EMBL" id="XAO74591.1"/>
    </source>
</evidence>
<dbReference type="EMBL" id="CP154834">
    <property type="protein sequence ID" value="XAO74591.1"/>
    <property type="molecule type" value="Genomic_DNA"/>
</dbReference>
<keyword evidence="2" id="KW-1185">Reference proteome</keyword>
<sequence>MKNQIFILLLMLLHPVFFLGNNKPKNDYNKLKDTIREKHPKIFIDSTRHIIYDFKTGKYLKDIRRIKVHTPVVFRVKNINPFVYKIIITPKDSIVGESWFNKEFMTMLTGKELQKAENKLLEEQADSGKNMATQTQIVTKKEYIGNPAEQENNKKGVKAIQKNILLKNENKKLQAKVEETIDGLGKLGVPITNRNPEKVQLNIESLSKTDTISFPKTLNSLSANLKDLLEKISINSNEIKQNEGFINDKTKEYEILLDDFNNKYNSFIKDSRAIFSLLRVSKKVDVISNIPDLDSFKYIKYSQEIMKYSDSLLKGTGEVDEYKKSFSELGNAYYKLISMNHLKEIMEKSGVEKLLSYPAYLKEKSDALNDWFVKFNIDKVIAQAFWVTTQLNNPETFITKSDPVQPENDMIQFHIKIEPRDKTRPESYHNPRDFTYKQALYGGTRVDFSLGLAAAHYWDAPIYEVDRDNKIKSSFKNMFSPSLVGMVTMSWRKSGYLSYGGSFGMGLDITDGKIQFSNFFIGPTILLGKKQRIFITAGPSVKNVGRLKDGFDGFQINGTNDLSSYTSNYYKIGVFASVTYSLTKDARLLIKNLR</sequence>
<protein>
    <recommendedName>
        <fullName evidence="3">DUF3575 domain-containing protein</fullName>
    </recommendedName>
</protein>